<dbReference type="InterPro" id="IPR036291">
    <property type="entry name" value="NAD(P)-bd_dom_sf"/>
</dbReference>
<dbReference type="EnsemblPlants" id="Kaladp0088s0095.1.v1.1">
    <property type="protein sequence ID" value="Kaladp0088s0095.1.v1.1"/>
    <property type="gene ID" value="Kaladp0088s0095.v1.1"/>
</dbReference>
<dbReference type="InterPro" id="IPR051019">
    <property type="entry name" value="VLCFA-Steroid_DH"/>
</dbReference>
<dbReference type="FunFam" id="3.40.50.720:FF:000137">
    <property type="entry name" value="Hydroxysteroid (17-beta) dehydrogenase 3"/>
    <property type="match status" value="1"/>
</dbReference>
<reference evidence="5" key="1">
    <citation type="submission" date="2021-01" db="UniProtKB">
        <authorList>
            <consortium name="EnsemblPlants"/>
        </authorList>
    </citation>
    <scope>IDENTIFICATION</scope>
</reference>
<dbReference type="PRINTS" id="PR00080">
    <property type="entry name" value="SDRFAMILY"/>
</dbReference>
<evidence type="ECO:0000256" key="1">
    <source>
        <dbReference type="ARBA" id="ARBA00004240"/>
    </source>
</evidence>
<evidence type="ECO:0000313" key="6">
    <source>
        <dbReference type="Proteomes" id="UP000594263"/>
    </source>
</evidence>
<dbReference type="SUPFAM" id="SSF51735">
    <property type="entry name" value="NAD(P)-binding Rossmann-fold domains"/>
    <property type="match status" value="1"/>
</dbReference>
<dbReference type="Gene3D" id="3.40.50.720">
    <property type="entry name" value="NAD(P)-binding Rossmann-like Domain"/>
    <property type="match status" value="1"/>
</dbReference>
<dbReference type="CDD" id="cd05356">
    <property type="entry name" value="17beta-HSD1_like_SDR_c"/>
    <property type="match status" value="1"/>
</dbReference>
<comment type="similarity">
    <text evidence="4">Belongs to the short-chain dehydrogenases/reductases (SDR) family.</text>
</comment>
<protein>
    <submittedName>
        <fullName evidence="5">Uncharacterized protein</fullName>
    </submittedName>
</protein>
<dbReference type="InterPro" id="IPR002347">
    <property type="entry name" value="SDR_fam"/>
</dbReference>
<dbReference type="PANTHER" id="PTHR43899:SF26">
    <property type="entry name" value="ENOYL-(ACYL CARRIER) REDUCTASE"/>
    <property type="match status" value="1"/>
</dbReference>
<dbReference type="PANTHER" id="PTHR43899">
    <property type="entry name" value="RH59310P"/>
    <property type="match status" value="1"/>
</dbReference>
<dbReference type="PRINTS" id="PR00081">
    <property type="entry name" value="GDHRDH"/>
</dbReference>
<sequence length="329" mass="37013">MPHNSQISLSIPLQMQLLHHLLSQPVWFLIFSSLGLFSLLKHVTHLIGFIFISFLRPPKCLKSYGSWALITGSTDGIGKAFAFQLAQQGLHLILVSRNPDKLSAVSHQIQATHPNTKVKIFPLDFTTSDLPSGIRKLETFLQGLDVGLLINNVGLSYQWAKYFHEVEEEAWMSLVRVNVEGTTRVTKAVLKGMVERKRGAIVNMGSGAATVIPSHPFYAVYAATKAYVDQLSRSLHVEYKSHGIDVQCQVPLYVATRMASRVAAIHEPTMFAPSAEEYARAAIKRIGYEARSMPYWGHALQWHLASAFPEFLVNLWRYSIGIRKRQRCR</sequence>
<name>A0A7N0UVF1_KALFE</name>
<evidence type="ECO:0000313" key="5">
    <source>
        <dbReference type="EnsemblPlants" id="Kaladp0088s0095.1.v1.1"/>
    </source>
</evidence>
<comment type="subcellular location">
    <subcellularLocation>
        <location evidence="1">Endoplasmic reticulum</location>
    </subcellularLocation>
</comment>
<evidence type="ECO:0000256" key="4">
    <source>
        <dbReference type="RuleBase" id="RU000363"/>
    </source>
</evidence>
<keyword evidence="6" id="KW-1185">Reference proteome</keyword>
<dbReference type="Gramene" id="Kaladp0088s0095.1.v1.1">
    <property type="protein sequence ID" value="Kaladp0088s0095.1.v1.1"/>
    <property type="gene ID" value="Kaladp0088s0095.v1.1"/>
</dbReference>
<dbReference type="Proteomes" id="UP000594263">
    <property type="component" value="Unplaced"/>
</dbReference>
<keyword evidence="3" id="KW-0560">Oxidoreductase</keyword>
<accession>A0A7N0UVF1</accession>
<dbReference type="OMA" id="NINMMAV"/>
<organism evidence="5 6">
    <name type="scientific">Kalanchoe fedtschenkoi</name>
    <name type="common">Lavender scallops</name>
    <name type="synonym">South American air plant</name>
    <dbReference type="NCBI Taxonomy" id="63787"/>
    <lineage>
        <taxon>Eukaryota</taxon>
        <taxon>Viridiplantae</taxon>
        <taxon>Streptophyta</taxon>
        <taxon>Embryophyta</taxon>
        <taxon>Tracheophyta</taxon>
        <taxon>Spermatophyta</taxon>
        <taxon>Magnoliopsida</taxon>
        <taxon>eudicotyledons</taxon>
        <taxon>Gunneridae</taxon>
        <taxon>Pentapetalae</taxon>
        <taxon>Saxifragales</taxon>
        <taxon>Crassulaceae</taxon>
        <taxon>Kalanchoe</taxon>
    </lineage>
</organism>
<dbReference type="InterPro" id="IPR020904">
    <property type="entry name" value="Sc_DH/Rdtase_CS"/>
</dbReference>
<keyword evidence="2" id="KW-0521">NADP</keyword>
<evidence type="ECO:0000256" key="2">
    <source>
        <dbReference type="ARBA" id="ARBA00022857"/>
    </source>
</evidence>
<evidence type="ECO:0000256" key="3">
    <source>
        <dbReference type="ARBA" id="ARBA00023002"/>
    </source>
</evidence>
<dbReference type="Pfam" id="PF00106">
    <property type="entry name" value="adh_short"/>
    <property type="match status" value="1"/>
</dbReference>
<dbReference type="AlphaFoldDB" id="A0A7N0UVF1"/>
<proteinExistence type="inferred from homology"/>
<dbReference type="PROSITE" id="PS00061">
    <property type="entry name" value="ADH_SHORT"/>
    <property type="match status" value="1"/>
</dbReference>
<dbReference type="GO" id="GO:0005783">
    <property type="term" value="C:endoplasmic reticulum"/>
    <property type="evidence" value="ECO:0007669"/>
    <property type="project" value="UniProtKB-SubCell"/>
</dbReference>
<dbReference type="PIRSF" id="PIRSF000126">
    <property type="entry name" value="11-beta-HSD1"/>
    <property type="match status" value="1"/>
</dbReference>
<dbReference type="GO" id="GO:0045703">
    <property type="term" value="F:ketoreductase activity"/>
    <property type="evidence" value="ECO:0007669"/>
    <property type="project" value="TreeGrafter"/>
</dbReference>